<feature type="transmembrane region" description="Helical" evidence="1">
    <location>
        <begin position="20"/>
        <end position="42"/>
    </location>
</feature>
<dbReference type="AlphaFoldDB" id="A0A2M7IN71"/>
<keyword evidence="1" id="KW-0472">Membrane</keyword>
<feature type="non-terminal residue" evidence="2">
    <location>
        <position position="114"/>
    </location>
</feature>
<accession>A0A2M7IN71</accession>
<evidence type="ECO:0000256" key="1">
    <source>
        <dbReference type="SAM" id="Phobius"/>
    </source>
</evidence>
<keyword evidence="1" id="KW-1133">Transmembrane helix</keyword>
<dbReference type="EMBL" id="PFHR01000164">
    <property type="protein sequence ID" value="PIW96779.1"/>
    <property type="molecule type" value="Genomic_DNA"/>
</dbReference>
<comment type="caution">
    <text evidence="2">The sequence shown here is derived from an EMBL/GenBank/DDBJ whole genome shotgun (WGS) entry which is preliminary data.</text>
</comment>
<gene>
    <name evidence="2" type="ORF">COZ82_03145</name>
</gene>
<keyword evidence="1" id="KW-0812">Transmembrane</keyword>
<organism evidence="2 3">
    <name type="scientific">Candidatus Kaiserbacteria bacterium CG_4_8_14_3_um_filter_38_9</name>
    <dbReference type="NCBI Taxonomy" id="1974599"/>
    <lineage>
        <taxon>Bacteria</taxon>
        <taxon>Candidatus Kaiseribacteriota</taxon>
    </lineage>
</organism>
<proteinExistence type="predicted"/>
<name>A0A2M7IN71_9BACT</name>
<evidence type="ECO:0000313" key="2">
    <source>
        <dbReference type="EMBL" id="PIW96779.1"/>
    </source>
</evidence>
<sequence length="114" mass="12896">MNPDLETAISGEDEVLSHRLRWLLLILLTSVLVLVGTVWYLTPISLITEQAKRDQTFDNQFQQIVEEYKNRPSEFTLVPDALTTIILPPPPDSDASDLVSYQAVQKELTPEMIA</sequence>
<reference evidence="3" key="1">
    <citation type="submission" date="2017-09" db="EMBL/GenBank/DDBJ databases">
        <title>Depth-based differentiation of microbial function through sediment-hosted aquifers and enrichment of novel symbionts in the deep terrestrial subsurface.</title>
        <authorList>
            <person name="Probst A.J."/>
            <person name="Ladd B."/>
            <person name="Jarett J.K."/>
            <person name="Geller-Mcgrath D.E."/>
            <person name="Sieber C.M.K."/>
            <person name="Emerson J.B."/>
            <person name="Anantharaman K."/>
            <person name="Thomas B.C."/>
            <person name="Malmstrom R."/>
            <person name="Stieglmeier M."/>
            <person name="Klingl A."/>
            <person name="Woyke T."/>
            <person name="Ryan C.M."/>
            <person name="Banfield J.F."/>
        </authorList>
    </citation>
    <scope>NUCLEOTIDE SEQUENCE [LARGE SCALE GENOMIC DNA]</scope>
</reference>
<protein>
    <submittedName>
        <fullName evidence="2">Uncharacterized protein</fullName>
    </submittedName>
</protein>
<dbReference type="Proteomes" id="UP000230837">
    <property type="component" value="Unassembled WGS sequence"/>
</dbReference>
<evidence type="ECO:0000313" key="3">
    <source>
        <dbReference type="Proteomes" id="UP000230837"/>
    </source>
</evidence>